<feature type="compositionally biased region" description="Acidic residues" evidence="2">
    <location>
        <begin position="660"/>
        <end position="677"/>
    </location>
</feature>
<evidence type="ECO:0000313" key="4">
    <source>
        <dbReference type="Proteomes" id="UP000226431"/>
    </source>
</evidence>
<gene>
    <name evidence="3" type="ORF">CDD80_7472</name>
</gene>
<dbReference type="OrthoDB" id="26970at2759"/>
<proteinExistence type="inferred from homology"/>
<protein>
    <recommendedName>
        <fullName evidence="5">RNA polymerase I-specific transcription initiation factor RRN3</fullName>
    </recommendedName>
</protein>
<name>A0A2C5YLJ9_9HYPO</name>
<evidence type="ECO:0000256" key="1">
    <source>
        <dbReference type="ARBA" id="ARBA00010098"/>
    </source>
</evidence>
<comment type="caution">
    <text evidence="3">The sequence shown here is derived from an EMBL/GenBank/DDBJ whole genome shotgun (WGS) entry which is preliminary data.</text>
</comment>
<organism evidence="3 4">
    <name type="scientific">Ophiocordyceps camponoti-rufipedis</name>
    <dbReference type="NCBI Taxonomy" id="2004952"/>
    <lineage>
        <taxon>Eukaryota</taxon>
        <taxon>Fungi</taxon>
        <taxon>Dikarya</taxon>
        <taxon>Ascomycota</taxon>
        <taxon>Pezizomycotina</taxon>
        <taxon>Sordariomycetes</taxon>
        <taxon>Hypocreomycetidae</taxon>
        <taxon>Hypocreales</taxon>
        <taxon>Ophiocordycipitaceae</taxon>
        <taxon>Ophiocordyceps</taxon>
    </lineage>
</organism>
<dbReference type="STRING" id="2004952.A0A2C5YLJ9"/>
<dbReference type="AlphaFoldDB" id="A0A2C5YLJ9"/>
<comment type="similarity">
    <text evidence="1">Belongs to the RRN3 family.</text>
</comment>
<dbReference type="GO" id="GO:0001042">
    <property type="term" value="F:RNA polymerase I core binding"/>
    <property type="evidence" value="ECO:0007669"/>
    <property type="project" value="TreeGrafter"/>
</dbReference>
<dbReference type="GO" id="GO:0006361">
    <property type="term" value="P:transcription initiation at RNA polymerase I promoter"/>
    <property type="evidence" value="ECO:0007669"/>
    <property type="project" value="InterPro"/>
</dbReference>
<dbReference type="GO" id="GO:0005634">
    <property type="term" value="C:nucleus"/>
    <property type="evidence" value="ECO:0007669"/>
    <property type="project" value="TreeGrafter"/>
</dbReference>
<feature type="region of interest" description="Disordered" evidence="2">
    <location>
        <begin position="656"/>
        <end position="696"/>
    </location>
</feature>
<dbReference type="InterPro" id="IPR007991">
    <property type="entry name" value="RNA_pol_I_trans_ini_fac_RRN3"/>
</dbReference>
<dbReference type="PANTHER" id="PTHR12790">
    <property type="entry name" value="TRANSCRIPTION INITIATION FACTOR IA RRN3"/>
    <property type="match status" value="1"/>
</dbReference>
<dbReference type="GO" id="GO:0001181">
    <property type="term" value="F:RNA polymerase I general transcription initiation factor activity"/>
    <property type="evidence" value="ECO:0007669"/>
    <property type="project" value="InterPro"/>
</dbReference>
<dbReference type="Pfam" id="PF05327">
    <property type="entry name" value="RRN3"/>
    <property type="match status" value="1"/>
</dbReference>
<evidence type="ECO:0000313" key="3">
    <source>
        <dbReference type="EMBL" id="PHH68493.1"/>
    </source>
</evidence>
<sequence length="696" mass="78387">MRPFTPSRRVLSRPPLKSATPVKSILKQPSSPASMLGRRKEMHDASSDADESVENPSKRRKVLFDEIRNVTYEVTGDWTLDDVKREVRFALEEHLIGNDGQYDIIKELFTNTNTNTVKKHSAGEGKPKQQELQVYIKGLTSCIPVLKRRECSDLVGVILKCSWLGRDDGFVGAFAHFLAALVSAQGSYLVAVLSMLVEKFHFSRSSAWSVPDLPVVEREAMRERVHSTMQYLLQMFPAAVSVLGNLMSTKFPYADESVSMHMAYMRNLLQVVDYVPQLRIDILNMILNRVVMIDSQMQVDLDDVDDNVSAAVVCALQDVQRRAVDWEDCDWHDDSDNESVDSDDMDPNGEGFRVKTVKNTVETLDAMLDALFVLFSPCFAQPGSDKAADTFSMMLRQFVDIVLPTYRSRHTQFLVFHFAQQHPTLTDVFCDKLIETAFQSNAAMVLRQSAASYLASFVARGARVPGSKVRSIFLLLLRNLEQYRRKYEPLCRGPDLARFHPYYSLAQATLYIFCFRWQDLVTSAPALVDPDDASSYLGHELGWVGGSKRELSANVFCKLNPLKVCAPVIVDEFAKLAHRLKFLYVYPLVEQNKRIRLSQFISATYGRGSALRDAGHDNESFHQLDPFFPFDPYQLPVSKRWVEGDYVQWKRVRGLNAVDGDSDSDGEDDFDDDDEGEGGGGIEDATATESGGEESG</sequence>
<dbReference type="EMBL" id="NJES01000947">
    <property type="protein sequence ID" value="PHH68493.1"/>
    <property type="molecule type" value="Genomic_DNA"/>
</dbReference>
<keyword evidence="4" id="KW-1185">Reference proteome</keyword>
<evidence type="ECO:0008006" key="5">
    <source>
        <dbReference type="Google" id="ProtNLM"/>
    </source>
</evidence>
<reference evidence="3 4" key="1">
    <citation type="submission" date="2017-06" db="EMBL/GenBank/DDBJ databases">
        <title>Ant-infecting Ophiocordyceps genomes reveal a high diversity of potential behavioral manipulation genes and a possible major role for enterotoxins.</title>
        <authorList>
            <person name="De Bekker C."/>
            <person name="Evans H.C."/>
            <person name="Brachmann A."/>
            <person name="Hughes D.P."/>
        </authorList>
    </citation>
    <scope>NUCLEOTIDE SEQUENCE [LARGE SCALE GENOMIC DNA]</scope>
    <source>
        <strain evidence="3 4">Map16</strain>
    </source>
</reference>
<feature type="region of interest" description="Disordered" evidence="2">
    <location>
        <begin position="1"/>
        <end position="57"/>
    </location>
</feature>
<dbReference type="Proteomes" id="UP000226431">
    <property type="component" value="Unassembled WGS sequence"/>
</dbReference>
<evidence type="ECO:0000256" key="2">
    <source>
        <dbReference type="SAM" id="MobiDB-lite"/>
    </source>
</evidence>
<dbReference type="PANTHER" id="PTHR12790:SF0">
    <property type="entry name" value="RNA POLYMERASE I-SPECIFIC TRANSCRIPTION INITIATION FACTOR RRN3-RELATED"/>
    <property type="match status" value="1"/>
</dbReference>
<accession>A0A2C5YLJ9</accession>